<dbReference type="GO" id="GO:0016747">
    <property type="term" value="F:acyltransferase activity, transferring groups other than amino-acyl groups"/>
    <property type="evidence" value="ECO:0007669"/>
    <property type="project" value="InterPro"/>
</dbReference>
<keyword evidence="1" id="KW-0547">Nucleotide-binding</keyword>
<reference evidence="5" key="2">
    <citation type="submission" date="2014-11" db="EMBL/GenBank/DDBJ databases">
        <title>Draft genome sequence of Hydrogenophaga intermedia S1.</title>
        <authorList>
            <person name="Gan H.M."/>
            <person name="Chew T.H."/>
            <person name="Stolz A."/>
        </authorList>
    </citation>
    <scope>NUCLEOTIDE SEQUENCE [LARGE SCALE GENOMIC DNA]</scope>
    <source>
        <strain evidence="5">S1</strain>
    </source>
</reference>
<dbReference type="GO" id="GO:0005737">
    <property type="term" value="C:cytoplasm"/>
    <property type="evidence" value="ECO:0007669"/>
    <property type="project" value="TreeGrafter"/>
</dbReference>
<dbReference type="GO" id="GO:0005524">
    <property type="term" value="F:ATP binding"/>
    <property type="evidence" value="ECO:0007669"/>
    <property type="project" value="UniProtKB-UniRule"/>
</dbReference>
<reference evidence="5" key="1">
    <citation type="submission" date="2014-02" db="EMBL/GenBank/DDBJ databases">
        <authorList>
            <person name="Gan H."/>
        </authorList>
    </citation>
    <scope>NUCLEOTIDE SEQUENCE [LARGE SCALE GENOMIC DNA]</scope>
    <source>
        <strain evidence="5">S1</strain>
    </source>
</reference>
<dbReference type="Proteomes" id="UP000028878">
    <property type="component" value="Unassembled WGS sequence"/>
</dbReference>
<dbReference type="InterPro" id="IPR000182">
    <property type="entry name" value="GNAT_dom"/>
</dbReference>
<dbReference type="RefSeq" id="WP_009515896.1">
    <property type="nucleotide sequence ID" value="NZ_CCAE010000027.1"/>
</dbReference>
<accession>A0A1L1PFD9</accession>
<dbReference type="PROSITE" id="PS50975">
    <property type="entry name" value="ATP_GRASP"/>
    <property type="match status" value="1"/>
</dbReference>
<dbReference type="EMBL" id="CCAE010000027">
    <property type="protein sequence ID" value="CDN88688.1"/>
    <property type="molecule type" value="Genomic_DNA"/>
</dbReference>
<evidence type="ECO:0000259" key="3">
    <source>
        <dbReference type="PROSITE" id="PS51186"/>
    </source>
</evidence>
<evidence type="ECO:0000259" key="2">
    <source>
        <dbReference type="PROSITE" id="PS50975"/>
    </source>
</evidence>
<dbReference type="GO" id="GO:0009432">
    <property type="term" value="P:SOS response"/>
    <property type="evidence" value="ECO:0007669"/>
    <property type="project" value="TreeGrafter"/>
</dbReference>
<protein>
    <submittedName>
        <fullName evidence="4">Acetyltransferase</fullName>
    </submittedName>
</protein>
<feature type="domain" description="ATP-grasp" evidence="2">
    <location>
        <begin position="326"/>
        <end position="569"/>
    </location>
</feature>
<dbReference type="InterPro" id="IPR016181">
    <property type="entry name" value="Acyl_CoA_acyltransferase"/>
</dbReference>
<dbReference type="InterPro" id="IPR017534">
    <property type="entry name" value="GNAT-acetyltransferase"/>
</dbReference>
<dbReference type="GO" id="GO:0046872">
    <property type="term" value="F:metal ion binding"/>
    <property type="evidence" value="ECO:0007669"/>
    <property type="project" value="InterPro"/>
</dbReference>
<name>A0A1L1PFD9_HYDIT</name>
<proteinExistence type="predicted"/>
<dbReference type="SUPFAM" id="SSF55729">
    <property type="entry name" value="Acyl-CoA N-acyltransferases (Nat)"/>
    <property type="match status" value="1"/>
</dbReference>
<dbReference type="GO" id="GO:0018169">
    <property type="term" value="F:ribosomal S6-glutamic acid ligase activity"/>
    <property type="evidence" value="ECO:0007669"/>
    <property type="project" value="TreeGrafter"/>
</dbReference>
<dbReference type="Pfam" id="PF00583">
    <property type="entry name" value="Acetyltransf_1"/>
    <property type="match status" value="1"/>
</dbReference>
<dbReference type="InterPro" id="IPR011761">
    <property type="entry name" value="ATP-grasp"/>
</dbReference>
<evidence type="ECO:0000313" key="4">
    <source>
        <dbReference type="EMBL" id="CDN88688.1"/>
    </source>
</evidence>
<keyword evidence="1" id="KW-0067">ATP-binding</keyword>
<organism evidence="4 5">
    <name type="scientific">Hydrogenophaga intermedia</name>
    <dbReference type="NCBI Taxonomy" id="65786"/>
    <lineage>
        <taxon>Bacteria</taxon>
        <taxon>Pseudomonadati</taxon>
        <taxon>Pseudomonadota</taxon>
        <taxon>Betaproteobacteria</taxon>
        <taxon>Burkholderiales</taxon>
        <taxon>Comamonadaceae</taxon>
        <taxon>Hydrogenophaga</taxon>
    </lineage>
</organism>
<dbReference type="Pfam" id="PF08443">
    <property type="entry name" value="RimK"/>
    <property type="match status" value="1"/>
</dbReference>
<keyword evidence="4" id="KW-0808">Transferase</keyword>
<dbReference type="Gene3D" id="3.40.630.30">
    <property type="match status" value="1"/>
</dbReference>
<dbReference type="AlphaFoldDB" id="A0A1L1PFD9"/>
<gene>
    <name evidence="4" type="ORF">BN948_03124</name>
</gene>
<dbReference type="InterPro" id="IPR013651">
    <property type="entry name" value="ATP-grasp_RimK-type"/>
</dbReference>
<evidence type="ECO:0000313" key="5">
    <source>
        <dbReference type="Proteomes" id="UP000028878"/>
    </source>
</evidence>
<dbReference type="SUPFAM" id="SSF56059">
    <property type="entry name" value="Glutathione synthetase ATP-binding domain-like"/>
    <property type="match status" value="1"/>
</dbReference>
<sequence length="576" mass="62760">MSTVRQHAPRALRLERSAFPHQATERRDAIVHCGWGRLIGGHTFEDPAAIAQALLQEKPGERDIAFYLDKPHVVVSHAPQQLFVDPSETFRLPLNAYTPQRARRQGFTIRRLRSRADVAAINAIYRSRRMVPVDPARVWSDRGDRTSVYVLAEDRQSGEVLGVAMGLDHADAFGDDNGGSSLWALAVAPQASHPGIGEALTRYLAELFIARGRAFMDLSVLHDNSQAIALYKKLGFQNIPVFAVKRRNAINEPLFTEGADRDGLNPYARIIVDEAQRRGIRVEVIDAEHGYFRLTHGGRGVTCRESLSELTSAVAMSRCADKRVTARLLERAGLAVPAQATASDREHNEAFLRQHGAIVVKPVDSEQGKGIAVNLTSIEEVETAIEHAAQFGGGVLLEQFCEGQDLRIVVINHQVVAAAVRQPATVVGDGQSTIAELIDKQSRRRAAATGGESRIPVDSETKRCLAGQGKALDDVLPFGESLPVRRTANLHTGGTIHDVTDRLHPALKTAAEQASRVLDIPVTGLDFLVPSVEAPDYVIIEANERPGLANHEPQPTAQRFVDLLFPGTAPTEVAAP</sequence>
<dbReference type="PROSITE" id="PS51186">
    <property type="entry name" value="GNAT"/>
    <property type="match status" value="1"/>
</dbReference>
<evidence type="ECO:0000256" key="1">
    <source>
        <dbReference type="PROSITE-ProRule" id="PRU00409"/>
    </source>
</evidence>
<feature type="domain" description="N-acetyltransferase" evidence="3">
    <location>
        <begin position="107"/>
        <end position="257"/>
    </location>
</feature>
<dbReference type="Gene3D" id="3.30.470.20">
    <property type="entry name" value="ATP-grasp fold, B domain"/>
    <property type="match status" value="2"/>
</dbReference>
<dbReference type="NCBIfam" id="TIGR03103">
    <property type="entry name" value="trio_acet_GNAT"/>
    <property type="match status" value="1"/>
</dbReference>
<dbReference type="PANTHER" id="PTHR21621">
    <property type="entry name" value="RIBOSOMAL PROTEIN S6 MODIFICATION PROTEIN"/>
    <property type="match status" value="1"/>
</dbReference>
<dbReference type="PANTHER" id="PTHR21621:SF0">
    <property type="entry name" value="BETA-CITRYLGLUTAMATE SYNTHASE B-RELATED"/>
    <property type="match status" value="1"/>
</dbReference>
<keyword evidence="5" id="KW-1185">Reference proteome</keyword>